<name>A0ABM4BSS5_HYDVU</name>
<feature type="region of interest" description="Disordered" evidence="2">
    <location>
        <begin position="583"/>
        <end position="611"/>
    </location>
</feature>
<keyword evidence="3" id="KW-1185">Reference proteome</keyword>
<feature type="region of interest" description="Disordered" evidence="2">
    <location>
        <begin position="80"/>
        <end position="108"/>
    </location>
</feature>
<feature type="coiled-coil region" evidence="1">
    <location>
        <begin position="383"/>
        <end position="424"/>
    </location>
</feature>
<feature type="coiled-coil region" evidence="1">
    <location>
        <begin position="453"/>
        <end position="494"/>
    </location>
</feature>
<sequence length="831" mass="95849">MANALMPHRLDLQNDSLREVIEWNFPMEHLNYTKFKYLSLETEMRNKMWENESKRNFYQQIGSSNSSQVLDQNQNVSNDITHFSNENHASNSNLTSSKPGGKFSSANISQNYTSNGNYQTNSNISTDFSSISLGGSQHMTPSLNLIQTENLIQNGQEYDNILIFKKSNEKDMKRKLITNDSSSVKEELLEMKSIFTKMMAAQTEDLIGFPEPVHLVLKLIKLECNLKEKDATIYNLETTIKKLKQESEKIKDDHEFQLASQQQETKFLKEKIDYKAEIEASLKSRSKETNDKVSVERLNEHIERLKEKIQEMETNNIQSEQKLKQLAHDAAISHQDLENMQEVIKNLQLNEKSHKIEIERYIAIEKEGLERERQDRYLLLVEQNKLKHKVEKLSENCKSYQMKNEELCRIQNELEQECDQFRKLKKMIQDHGLPNHEQLIMLQQQTEMFKDDVLTERKDRERAQAQREKMRRDLEILQSRNQSLQEQVYKYQEHIMRLNTGDRRILQNQEFLQMGHQVTRYKPPSYPAVNSWDLDTEFAGNKGGNKFARQLSSPAYFNPKIRMGTDMASNLLKNSSAVSQDLTSPVLNGRQGSPVNDPSLSRQSSLNGFPNNVRGISRRPQSFSDITDFDQWSQAQGLNQQTRNPTAAINRSPRSPLLGQSNDPWMVPPSNVPSQVRQVGQGGSNEFNYVNNIWSQHAPTLPVIFNGENLNSNNLVRMPSTFNWQLNDNQYPIHPNRINSPYGGQSDRLNSLKNFQGIDTWSTCSDDLNNIGGSRTATPVSNQSDFVIKEDRENHDNGTRISAGFQCGKCSARYHDTEAFRSHVEKCFNNS</sequence>
<feature type="compositionally biased region" description="Polar residues" evidence="2">
    <location>
        <begin position="583"/>
        <end position="610"/>
    </location>
</feature>
<evidence type="ECO:0000313" key="3">
    <source>
        <dbReference type="Proteomes" id="UP001652625"/>
    </source>
</evidence>
<evidence type="ECO:0000256" key="2">
    <source>
        <dbReference type="SAM" id="MobiDB-lite"/>
    </source>
</evidence>
<gene>
    <name evidence="4" type="primary">LOC101237148</name>
</gene>
<evidence type="ECO:0000256" key="1">
    <source>
        <dbReference type="SAM" id="Coils"/>
    </source>
</evidence>
<organism evidence="3 4">
    <name type="scientific">Hydra vulgaris</name>
    <name type="common">Hydra</name>
    <name type="synonym">Hydra attenuata</name>
    <dbReference type="NCBI Taxonomy" id="6087"/>
    <lineage>
        <taxon>Eukaryota</taxon>
        <taxon>Metazoa</taxon>
        <taxon>Cnidaria</taxon>
        <taxon>Hydrozoa</taxon>
        <taxon>Hydroidolina</taxon>
        <taxon>Anthoathecata</taxon>
        <taxon>Aplanulata</taxon>
        <taxon>Hydridae</taxon>
        <taxon>Hydra</taxon>
    </lineage>
</organism>
<protein>
    <submittedName>
        <fullName evidence="4">Leucine-rich repeat-containing protein 45 isoform X5</fullName>
    </submittedName>
</protein>
<keyword evidence="1" id="KW-0175">Coiled coil</keyword>
<dbReference type="Gene3D" id="1.20.5.990">
    <property type="entry name" value="Nemo cc2-lz domain - 1d5 darpin complex"/>
    <property type="match status" value="1"/>
</dbReference>
<accession>A0ABM4BSS5</accession>
<evidence type="ECO:0000313" key="4">
    <source>
        <dbReference type="RefSeq" id="XP_065652215.1"/>
    </source>
</evidence>
<dbReference type="GeneID" id="101237148"/>
<feature type="region of interest" description="Disordered" evidence="2">
    <location>
        <begin position="637"/>
        <end position="656"/>
    </location>
</feature>
<dbReference type="Proteomes" id="UP001652625">
    <property type="component" value="Chromosome 04"/>
</dbReference>
<reference evidence="4" key="1">
    <citation type="submission" date="2025-08" db="UniProtKB">
        <authorList>
            <consortium name="RefSeq"/>
        </authorList>
    </citation>
    <scope>IDENTIFICATION</scope>
</reference>
<dbReference type="RefSeq" id="XP_065652215.1">
    <property type="nucleotide sequence ID" value="XM_065796143.1"/>
</dbReference>
<feature type="coiled-coil region" evidence="1">
    <location>
        <begin position="226"/>
        <end position="253"/>
    </location>
</feature>
<proteinExistence type="predicted"/>
<feature type="coiled-coil region" evidence="1">
    <location>
        <begin position="295"/>
        <end position="357"/>
    </location>
</feature>